<keyword evidence="8" id="KW-0808">Transferase</keyword>
<dbReference type="InterPro" id="IPR004839">
    <property type="entry name" value="Aminotransferase_I/II_large"/>
</dbReference>
<dbReference type="SUPFAM" id="SSF53383">
    <property type="entry name" value="PLP-dependent transferases"/>
    <property type="match status" value="1"/>
</dbReference>
<dbReference type="GO" id="GO:0030170">
    <property type="term" value="F:pyridoxal phosphate binding"/>
    <property type="evidence" value="ECO:0007669"/>
    <property type="project" value="InterPro"/>
</dbReference>
<dbReference type="InterPro" id="IPR015421">
    <property type="entry name" value="PyrdxlP-dep_Trfase_major"/>
</dbReference>
<dbReference type="Pfam" id="PF00155">
    <property type="entry name" value="Aminotran_1_2"/>
    <property type="match status" value="1"/>
</dbReference>
<feature type="domain" description="HTH gntR-type" evidence="7">
    <location>
        <begin position="13"/>
        <end position="81"/>
    </location>
</feature>
<evidence type="ECO:0000256" key="3">
    <source>
        <dbReference type="ARBA" id="ARBA00023015"/>
    </source>
</evidence>
<name>A0A4Q7J7B8_9PSEU</name>
<dbReference type="PANTHER" id="PTHR46577">
    <property type="entry name" value="HTH-TYPE TRANSCRIPTIONAL REGULATORY PROTEIN GABR"/>
    <property type="match status" value="1"/>
</dbReference>
<evidence type="ECO:0000256" key="4">
    <source>
        <dbReference type="ARBA" id="ARBA00023125"/>
    </source>
</evidence>
<dbReference type="PRINTS" id="PR00035">
    <property type="entry name" value="HTHGNTR"/>
</dbReference>
<dbReference type="Gene3D" id="1.10.10.10">
    <property type="entry name" value="Winged helix-like DNA-binding domain superfamily/Winged helix DNA-binding domain"/>
    <property type="match status" value="1"/>
</dbReference>
<protein>
    <submittedName>
        <fullName evidence="8">PLP-dependent aminotransferase family protein</fullName>
    </submittedName>
</protein>
<keyword evidence="3" id="KW-0805">Transcription regulation</keyword>
<evidence type="ECO:0000256" key="5">
    <source>
        <dbReference type="ARBA" id="ARBA00023163"/>
    </source>
</evidence>
<evidence type="ECO:0000259" key="7">
    <source>
        <dbReference type="PROSITE" id="PS50949"/>
    </source>
</evidence>
<dbReference type="PROSITE" id="PS50949">
    <property type="entry name" value="HTH_GNTR"/>
    <property type="match status" value="1"/>
</dbReference>
<dbReference type="CDD" id="cd07377">
    <property type="entry name" value="WHTH_GntR"/>
    <property type="match status" value="1"/>
</dbReference>
<dbReference type="GO" id="GO:0008483">
    <property type="term" value="F:transaminase activity"/>
    <property type="evidence" value="ECO:0007669"/>
    <property type="project" value="UniProtKB-KW"/>
</dbReference>
<dbReference type="Pfam" id="PF00392">
    <property type="entry name" value="GntR"/>
    <property type="match status" value="1"/>
</dbReference>
<dbReference type="InterPro" id="IPR000524">
    <property type="entry name" value="Tscrpt_reg_HTH_GntR"/>
</dbReference>
<keyword evidence="2" id="KW-0663">Pyridoxal phosphate</keyword>
<keyword evidence="8" id="KW-0032">Aminotransferase</keyword>
<keyword evidence="4" id="KW-0238">DNA-binding</keyword>
<dbReference type="Proteomes" id="UP000292003">
    <property type="component" value="Unassembled WGS sequence"/>
</dbReference>
<organism evidence="8 9">
    <name type="scientific">Amycolatopsis suaedae</name>
    <dbReference type="NCBI Taxonomy" id="2510978"/>
    <lineage>
        <taxon>Bacteria</taxon>
        <taxon>Bacillati</taxon>
        <taxon>Actinomycetota</taxon>
        <taxon>Actinomycetes</taxon>
        <taxon>Pseudonocardiales</taxon>
        <taxon>Pseudonocardiaceae</taxon>
        <taxon>Amycolatopsis</taxon>
    </lineage>
</organism>
<dbReference type="InterPro" id="IPR036390">
    <property type="entry name" value="WH_DNA-bd_sf"/>
</dbReference>
<dbReference type="CDD" id="cd00609">
    <property type="entry name" value="AAT_like"/>
    <property type="match status" value="1"/>
</dbReference>
<dbReference type="RefSeq" id="WP_130475813.1">
    <property type="nucleotide sequence ID" value="NZ_SFCC01000006.1"/>
</dbReference>
<reference evidence="8 9" key="1">
    <citation type="submission" date="2019-02" db="EMBL/GenBank/DDBJ databases">
        <title>Draft genome sequence of Amycolatopsis sp. 8-3EHSu isolated from roots of Suaeda maritima.</title>
        <authorList>
            <person name="Duangmal K."/>
            <person name="Chantavorakit T."/>
        </authorList>
    </citation>
    <scope>NUCLEOTIDE SEQUENCE [LARGE SCALE GENOMIC DNA]</scope>
    <source>
        <strain evidence="8 9">8-3EHSu</strain>
    </source>
</reference>
<evidence type="ECO:0000313" key="8">
    <source>
        <dbReference type="EMBL" id="RZQ63561.1"/>
    </source>
</evidence>
<comment type="similarity">
    <text evidence="1">In the C-terminal section; belongs to the class-I pyridoxal-phosphate-dependent aminotransferase family.</text>
</comment>
<keyword evidence="5" id="KW-0804">Transcription</keyword>
<dbReference type="EMBL" id="SFCC01000006">
    <property type="protein sequence ID" value="RZQ63561.1"/>
    <property type="molecule type" value="Genomic_DNA"/>
</dbReference>
<feature type="region of interest" description="Disordered" evidence="6">
    <location>
        <begin position="78"/>
        <end position="97"/>
    </location>
</feature>
<evidence type="ECO:0000256" key="6">
    <source>
        <dbReference type="SAM" id="MobiDB-lite"/>
    </source>
</evidence>
<dbReference type="OrthoDB" id="5415143at2"/>
<sequence length="461" mass="49079">MLRELLLPSLTGGRRGKAVEAALREAIRSGRLAAGTRLPSSRDLAAQLGLSRGTVTTLYGQLVAEGYLLARHGSGTEVAPLGDDSAPRPAPPAARPRWRYDLKPGLPALSAFPRAEWLAAQRESLTTMPDAELGYPDPAGHPALRAELASYLGRVRALPTTPDDIVITNGAAEGLSLLAGVLRAEGHTTVAVEDPSHVGQAELLAAHGLQPHGVPVDDDGIDITLLTAPCRAVVVSAAHQFPLGVALGPDRRRSLLSWARATGSLVIEDDYDAEHRYDRAALGAVRALDPERVAYVGSVSKVLAPALRIGWLVLPTRLREQVIELKFRHDLGCAPMPQAALAVLLRGGGYDRHLRRTRRLYRQRRDALLGALAEHLPAWRPFGIAAGLHVVVRLPDGTDDASLQRKLAAAGVNAPALSGYAHTPDSPFPGLVLGYAALTPDRLREAVTVTAQVANQGLNPR</sequence>
<evidence type="ECO:0000313" key="9">
    <source>
        <dbReference type="Proteomes" id="UP000292003"/>
    </source>
</evidence>
<dbReference type="InterPro" id="IPR036388">
    <property type="entry name" value="WH-like_DNA-bd_sf"/>
</dbReference>
<evidence type="ECO:0000256" key="2">
    <source>
        <dbReference type="ARBA" id="ARBA00022898"/>
    </source>
</evidence>
<dbReference type="AlphaFoldDB" id="A0A4Q7J7B8"/>
<dbReference type="GO" id="GO:0003677">
    <property type="term" value="F:DNA binding"/>
    <property type="evidence" value="ECO:0007669"/>
    <property type="project" value="UniProtKB-KW"/>
</dbReference>
<dbReference type="InterPro" id="IPR015424">
    <property type="entry name" value="PyrdxlP-dep_Trfase"/>
</dbReference>
<gene>
    <name evidence="8" type="ORF">EWH70_14165</name>
</gene>
<dbReference type="PANTHER" id="PTHR46577:SF1">
    <property type="entry name" value="HTH-TYPE TRANSCRIPTIONAL REGULATORY PROTEIN GABR"/>
    <property type="match status" value="1"/>
</dbReference>
<accession>A0A4Q7J7B8</accession>
<proteinExistence type="inferred from homology"/>
<dbReference type="GO" id="GO:0003700">
    <property type="term" value="F:DNA-binding transcription factor activity"/>
    <property type="evidence" value="ECO:0007669"/>
    <property type="project" value="InterPro"/>
</dbReference>
<comment type="caution">
    <text evidence="8">The sequence shown here is derived from an EMBL/GenBank/DDBJ whole genome shotgun (WGS) entry which is preliminary data.</text>
</comment>
<dbReference type="SMART" id="SM00345">
    <property type="entry name" value="HTH_GNTR"/>
    <property type="match status" value="1"/>
</dbReference>
<dbReference type="InterPro" id="IPR051446">
    <property type="entry name" value="HTH_trans_reg/aminotransferase"/>
</dbReference>
<evidence type="ECO:0000256" key="1">
    <source>
        <dbReference type="ARBA" id="ARBA00005384"/>
    </source>
</evidence>
<dbReference type="SUPFAM" id="SSF46785">
    <property type="entry name" value="Winged helix' DNA-binding domain"/>
    <property type="match status" value="1"/>
</dbReference>
<keyword evidence="9" id="KW-1185">Reference proteome</keyword>
<dbReference type="Gene3D" id="3.40.640.10">
    <property type="entry name" value="Type I PLP-dependent aspartate aminotransferase-like (Major domain)"/>
    <property type="match status" value="1"/>
</dbReference>